<organism evidence="1 2">
    <name type="scientific">Candidatus Scatomorpha pullistercoris</name>
    <dbReference type="NCBI Taxonomy" id="2840929"/>
    <lineage>
        <taxon>Bacteria</taxon>
        <taxon>Bacillati</taxon>
        <taxon>Bacillota</taxon>
        <taxon>Clostridia</taxon>
        <taxon>Eubacteriales</taxon>
        <taxon>Candidatus Scatomorpha</taxon>
    </lineage>
</organism>
<dbReference type="InterPro" id="IPR025373">
    <property type="entry name" value="DUF4363"/>
</dbReference>
<dbReference type="AlphaFoldDB" id="A0A9D1K7T9"/>
<dbReference type="Proteomes" id="UP000886876">
    <property type="component" value="Unassembled WGS sequence"/>
</dbReference>
<evidence type="ECO:0000313" key="1">
    <source>
        <dbReference type="EMBL" id="HIS96925.1"/>
    </source>
</evidence>
<comment type="caution">
    <text evidence="1">The sequence shown here is derived from an EMBL/GenBank/DDBJ whole genome shotgun (WGS) entry which is preliminary data.</text>
</comment>
<proteinExistence type="predicted"/>
<sequence>MKREIAAVAVLLLLAVGSWINLNHLKNFTAELTELLELSRAYCESGRFDLAEEELEKASDAWLAADGYTHIFIRHSEIDSTTDAFFELMSDVRSEDAESSAGSYEKLLAHLSSLYTMERVTLGSIF</sequence>
<evidence type="ECO:0000313" key="2">
    <source>
        <dbReference type="Proteomes" id="UP000886876"/>
    </source>
</evidence>
<gene>
    <name evidence="1" type="ORF">IAD42_03005</name>
</gene>
<reference evidence="1" key="2">
    <citation type="journal article" date="2021" name="PeerJ">
        <title>Extensive microbial diversity within the chicken gut microbiome revealed by metagenomics and culture.</title>
        <authorList>
            <person name="Gilroy R."/>
            <person name="Ravi A."/>
            <person name="Getino M."/>
            <person name="Pursley I."/>
            <person name="Horton D.L."/>
            <person name="Alikhan N.F."/>
            <person name="Baker D."/>
            <person name="Gharbi K."/>
            <person name="Hall N."/>
            <person name="Watson M."/>
            <person name="Adriaenssens E.M."/>
            <person name="Foster-Nyarko E."/>
            <person name="Jarju S."/>
            <person name="Secka A."/>
            <person name="Antonio M."/>
            <person name="Oren A."/>
            <person name="Chaudhuri R.R."/>
            <person name="La Ragione R."/>
            <person name="Hildebrand F."/>
            <person name="Pallen M.J."/>
        </authorList>
    </citation>
    <scope>NUCLEOTIDE SEQUENCE</scope>
    <source>
        <strain evidence="1">ChiHecec3B27-6122</strain>
    </source>
</reference>
<protein>
    <submittedName>
        <fullName evidence="1">DUF4363 family protein</fullName>
    </submittedName>
</protein>
<dbReference type="Pfam" id="PF14276">
    <property type="entry name" value="DUF4363"/>
    <property type="match status" value="1"/>
</dbReference>
<accession>A0A9D1K7T9</accession>
<name>A0A9D1K7T9_9FIRM</name>
<dbReference type="EMBL" id="DVJS01000068">
    <property type="protein sequence ID" value="HIS96925.1"/>
    <property type="molecule type" value="Genomic_DNA"/>
</dbReference>
<reference evidence="1" key="1">
    <citation type="submission" date="2020-10" db="EMBL/GenBank/DDBJ databases">
        <authorList>
            <person name="Gilroy R."/>
        </authorList>
    </citation>
    <scope>NUCLEOTIDE SEQUENCE</scope>
    <source>
        <strain evidence="1">ChiHecec3B27-6122</strain>
    </source>
</reference>